<accession>A0A915EFT3</accession>
<feature type="compositionally biased region" description="Basic and acidic residues" evidence="3">
    <location>
        <begin position="197"/>
        <end position="206"/>
    </location>
</feature>
<dbReference type="PANTHER" id="PTHR14398:SF0">
    <property type="entry name" value="ZINC FINGER PROTEIN SWM"/>
    <property type="match status" value="1"/>
</dbReference>
<dbReference type="WBParaSite" id="jg5889">
    <property type="protein sequence ID" value="jg5889"/>
    <property type="gene ID" value="jg5889"/>
</dbReference>
<evidence type="ECO:0000256" key="3">
    <source>
        <dbReference type="SAM" id="MobiDB-lite"/>
    </source>
</evidence>
<dbReference type="InterPro" id="IPR000571">
    <property type="entry name" value="Znf_CCCH"/>
</dbReference>
<keyword evidence="2" id="KW-0862">Zinc</keyword>
<evidence type="ECO:0000313" key="6">
    <source>
        <dbReference type="WBParaSite" id="jg5889"/>
    </source>
</evidence>
<feature type="compositionally biased region" description="Basic residues" evidence="3">
    <location>
        <begin position="207"/>
        <end position="229"/>
    </location>
</feature>
<evidence type="ECO:0000256" key="1">
    <source>
        <dbReference type="ARBA" id="ARBA00022884"/>
    </source>
</evidence>
<keyword evidence="2" id="KW-0479">Metal-binding</keyword>
<organism evidence="5 6">
    <name type="scientific">Ditylenchus dipsaci</name>
    <dbReference type="NCBI Taxonomy" id="166011"/>
    <lineage>
        <taxon>Eukaryota</taxon>
        <taxon>Metazoa</taxon>
        <taxon>Ecdysozoa</taxon>
        <taxon>Nematoda</taxon>
        <taxon>Chromadorea</taxon>
        <taxon>Rhabditida</taxon>
        <taxon>Tylenchina</taxon>
        <taxon>Tylenchomorpha</taxon>
        <taxon>Sphaerularioidea</taxon>
        <taxon>Anguinidae</taxon>
        <taxon>Anguininae</taxon>
        <taxon>Ditylenchus</taxon>
    </lineage>
</organism>
<feature type="domain" description="C3H1-type" evidence="4">
    <location>
        <begin position="236"/>
        <end position="257"/>
    </location>
</feature>
<name>A0A915EFT3_9BILA</name>
<feature type="compositionally biased region" description="Polar residues" evidence="3">
    <location>
        <begin position="82"/>
        <end position="91"/>
    </location>
</feature>
<dbReference type="GO" id="GO:0008270">
    <property type="term" value="F:zinc ion binding"/>
    <property type="evidence" value="ECO:0007669"/>
    <property type="project" value="UniProtKB-KW"/>
</dbReference>
<dbReference type="InterPro" id="IPR002483">
    <property type="entry name" value="PWI_dom"/>
</dbReference>
<reference evidence="6" key="1">
    <citation type="submission" date="2022-11" db="UniProtKB">
        <authorList>
            <consortium name="WormBaseParasite"/>
        </authorList>
    </citation>
    <scope>IDENTIFICATION</scope>
</reference>
<evidence type="ECO:0000256" key="2">
    <source>
        <dbReference type="PROSITE-ProRule" id="PRU00723"/>
    </source>
</evidence>
<dbReference type="PANTHER" id="PTHR14398">
    <property type="entry name" value="RNA RECOGNITION RRM/RNP DOMAIN"/>
    <property type="match status" value="1"/>
</dbReference>
<evidence type="ECO:0000313" key="5">
    <source>
        <dbReference type="Proteomes" id="UP000887574"/>
    </source>
</evidence>
<proteinExistence type="predicted"/>
<keyword evidence="5" id="KW-1185">Reference proteome</keyword>
<dbReference type="PROSITE" id="PS50103">
    <property type="entry name" value="ZF_C3H1"/>
    <property type="match status" value="1"/>
</dbReference>
<feature type="compositionally biased region" description="Polar residues" evidence="3">
    <location>
        <begin position="166"/>
        <end position="175"/>
    </location>
</feature>
<dbReference type="AlphaFoldDB" id="A0A915EFT3"/>
<feature type="compositionally biased region" description="Low complexity" evidence="3">
    <location>
        <begin position="144"/>
        <end position="154"/>
    </location>
</feature>
<dbReference type="Pfam" id="PF01480">
    <property type="entry name" value="PWI"/>
    <property type="match status" value="1"/>
</dbReference>
<keyword evidence="1" id="KW-0694">RNA-binding</keyword>
<sequence length="363" mass="40111">MKIEDDDLIKAWISRDVEPLTDAEPGALAKYVIALIKKPLSDDELEKLCLEKLEVFLQSHTKSFVERLFRCLKGGLYLPEASQPTNDSPSNEFDDGDDFVLTDGGGSGVEDDEETQSKPTSNPEKKRNPLLPATTARPQRRRISPPASSSSSKPVTIKEEGDKEVSGTSAPSRSHPTNRRPSPPARGGRGRMGAGSRDARPSGRSERYHRRQRSWSRSRSRSRSPHRKEKREEHEPSRRHRCRDFHEKGFCMRGDKCINPAGAVPSSTTNAASAAVGAAVYNPMNPPPPGIDNKVVYGASPTTEPYNPEAPGLNAHQQQLARWTSLFHRHPSTTPQCTMLALPHPSSLLLTPLNLSMLLHLLD</sequence>
<protein>
    <submittedName>
        <fullName evidence="6">C3H1-type domain-containing protein</fullName>
    </submittedName>
</protein>
<dbReference type="InterPro" id="IPR045137">
    <property type="entry name" value="RBM26/27"/>
</dbReference>
<dbReference type="Proteomes" id="UP000887574">
    <property type="component" value="Unplaced"/>
</dbReference>
<feature type="region of interest" description="Disordered" evidence="3">
    <location>
        <begin position="79"/>
        <end position="240"/>
    </location>
</feature>
<dbReference type="GO" id="GO:0003723">
    <property type="term" value="F:RNA binding"/>
    <property type="evidence" value="ECO:0007669"/>
    <property type="project" value="UniProtKB-KW"/>
</dbReference>
<dbReference type="GO" id="GO:0005634">
    <property type="term" value="C:nucleus"/>
    <property type="evidence" value="ECO:0007669"/>
    <property type="project" value="TreeGrafter"/>
</dbReference>
<feature type="compositionally biased region" description="Basic and acidic residues" evidence="3">
    <location>
        <begin position="156"/>
        <end position="165"/>
    </location>
</feature>
<feature type="zinc finger region" description="C3H1-type" evidence="2">
    <location>
        <begin position="236"/>
        <end position="257"/>
    </location>
</feature>
<evidence type="ECO:0000259" key="4">
    <source>
        <dbReference type="PROSITE" id="PS50103"/>
    </source>
</evidence>
<keyword evidence="2" id="KW-0863">Zinc-finger</keyword>
<dbReference type="Gene3D" id="1.20.1390.10">
    <property type="entry name" value="PWI domain"/>
    <property type="match status" value="1"/>
</dbReference>